<dbReference type="Pfam" id="PF08287">
    <property type="entry name" value="DASH_Spc19"/>
    <property type="match status" value="1"/>
</dbReference>
<evidence type="ECO:0000256" key="5">
    <source>
        <dbReference type="ARBA" id="ARBA00016329"/>
    </source>
</evidence>
<evidence type="ECO:0000256" key="13">
    <source>
        <dbReference type="SAM" id="Coils"/>
    </source>
</evidence>
<organism evidence="14 15">
    <name type="scientific">Crepidotus variabilis</name>
    <dbReference type="NCBI Taxonomy" id="179855"/>
    <lineage>
        <taxon>Eukaryota</taxon>
        <taxon>Fungi</taxon>
        <taxon>Dikarya</taxon>
        <taxon>Basidiomycota</taxon>
        <taxon>Agaricomycotina</taxon>
        <taxon>Agaricomycetes</taxon>
        <taxon>Agaricomycetidae</taxon>
        <taxon>Agaricales</taxon>
        <taxon>Agaricineae</taxon>
        <taxon>Crepidotaceae</taxon>
        <taxon>Crepidotus</taxon>
    </lineage>
</organism>
<keyword evidence="13" id="KW-0175">Coiled coil</keyword>
<protein>
    <recommendedName>
        <fullName evidence="5">DASH complex subunit SPC19</fullName>
    </recommendedName>
    <alternativeName>
        <fullName evidence="12">Outer kinetochore protein SPC19</fullName>
    </alternativeName>
</protein>
<evidence type="ECO:0000313" key="15">
    <source>
        <dbReference type="Proteomes" id="UP000807306"/>
    </source>
</evidence>
<evidence type="ECO:0000256" key="8">
    <source>
        <dbReference type="ARBA" id="ARBA00022838"/>
    </source>
</evidence>
<evidence type="ECO:0000256" key="9">
    <source>
        <dbReference type="ARBA" id="ARBA00023212"/>
    </source>
</evidence>
<comment type="subcellular location">
    <subcellularLocation>
        <location evidence="3">Chromosome</location>
        <location evidence="3">Centromere</location>
        <location evidence="3">Kinetochore</location>
    </subcellularLocation>
    <subcellularLocation>
        <location evidence="2">Cytoplasm</location>
        <location evidence="2">Cytoskeleton</location>
        <location evidence="2">Spindle</location>
    </subcellularLocation>
    <subcellularLocation>
        <location evidence="1">Nucleus</location>
    </subcellularLocation>
</comment>
<evidence type="ECO:0000256" key="4">
    <source>
        <dbReference type="ARBA" id="ARBA00008952"/>
    </source>
</evidence>
<dbReference type="GO" id="GO:0008608">
    <property type="term" value="P:attachment of spindle microtubules to kinetochore"/>
    <property type="evidence" value="ECO:0007669"/>
    <property type="project" value="InterPro"/>
</dbReference>
<evidence type="ECO:0000256" key="6">
    <source>
        <dbReference type="ARBA" id="ARBA00022454"/>
    </source>
</evidence>
<keyword evidence="6" id="KW-0158">Chromosome</keyword>
<gene>
    <name evidence="14" type="ORF">CPB83DRAFT_836123</name>
</gene>
<evidence type="ECO:0000256" key="11">
    <source>
        <dbReference type="ARBA" id="ARBA00023328"/>
    </source>
</evidence>
<evidence type="ECO:0000256" key="2">
    <source>
        <dbReference type="ARBA" id="ARBA00004186"/>
    </source>
</evidence>
<keyword evidence="8" id="KW-0995">Kinetochore</keyword>
<evidence type="ECO:0000256" key="10">
    <source>
        <dbReference type="ARBA" id="ARBA00023242"/>
    </source>
</evidence>
<evidence type="ECO:0000313" key="14">
    <source>
        <dbReference type="EMBL" id="KAF9527972.1"/>
    </source>
</evidence>
<keyword evidence="15" id="KW-1185">Reference proteome</keyword>
<sequence length="180" mass="20727">MSRQPLSRANVKARESVFASGPEHYIGDAQARCPPDLEECVLALEDCCEELYEAQMLLRNGTRDLPRMTRLLESDRVFLLVNERTIKDYKLNLAEEVEPAISELIQRAEQGLTSLEKQQQLLETKVENSKLRTRPAVGTNAVQKLENRRLQTLVKQREKLEAEVQALEREVLEIDIKNRK</sequence>
<dbReference type="AlphaFoldDB" id="A0A9P6JP04"/>
<evidence type="ECO:0000256" key="1">
    <source>
        <dbReference type="ARBA" id="ARBA00004123"/>
    </source>
</evidence>
<proteinExistence type="inferred from homology"/>
<name>A0A9P6JP04_9AGAR</name>
<evidence type="ECO:0000256" key="12">
    <source>
        <dbReference type="ARBA" id="ARBA00032583"/>
    </source>
</evidence>
<reference evidence="14" key="1">
    <citation type="submission" date="2020-11" db="EMBL/GenBank/DDBJ databases">
        <authorList>
            <consortium name="DOE Joint Genome Institute"/>
            <person name="Ahrendt S."/>
            <person name="Riley R."/>
            <person name="Andreopoulos W."/>
            <person name="Labutti K."/>
            <person name="Pangilinan J."/>
            <person name="Ruiz-Duenas F.J."/>
            <person name="Barrasa J.M."/>
            <person name="Sanchez-Garcia M."/>
            <person name="Camarero S."/>
            <person name="Miyauchi S."/>
            <person name="Serrano A."/>
            <person name="Linde D."/>
            <person name="Babiker R."/>
            <person name="Drula E."/>
            <person name="Ayuso-Fernandez I."/>
            <person name="Pacheco R."/>
            <person name="Padilla G."/>
            <person name="Ferreira P."/>
            <person name="Barriuso J."/>
            <person name="Kellner H."/>
            <person name="Castanera R."/>
            <person name="Alfaro M."/>
            <person name="Ramirez L."/>
            <person name="Pisabarro A.G."/>
            <person name="Kuo A."/>
            <person name="Tritt A."/>
            <person name="Lipzen A."/>
            <person name="He G."/>
            <person name="Yan M."/>
            <person name="Ng V."/>
            <person name="Cullen D."/>
            <person name="Martin F."/>
            <person name="Rosso M.-N."/>
            <person name="Henrissat B."/>
            <person name="Hibbett D."/>
            <person name="Martinez A.T."/>
            <person name="Grigoriev I.V."/>
        </authorList>
    </citation>
    <scope>NUCLEOTIDE SEQUENCE</scope>
    <source>
        <strain evidence="14">CBS 506.95</strain>
    </source>
</reference>
<feature type="coiled-coil region" evidence="13">
    <location>
        <begin position="105"/>
        <end position="177"/>
    </location>
</feature>
<dbReference type="GO" id="GO:0042729">
    <property type="term" value="C:DASH complex"/>
    <property type="evidence" value="ECO:0007669"/>
    <property type="project" value="InterPro"/>
</dbReference>
<dbReference type="PANTHER" id="PTHR28262:SF1">
    <property type="entry name" value="DASH COMPLEX SUBUNIT SPC19"/>
    <property type="match status" value="1"/>
</dbReference>
<dbReference type="PANTHER" id="PTHR28262">
    <property type="entry name" value="DASH COMPLEX SUBUNIT SPC19"/>
    <property type="match status" value="1"/>
</dbReference>
<dbReference type="InterPro" id="IPR013251">
    <property type="entry name" value="DASH_Spc19"/>
</dbReference>
<keyword evidence="7" id="KW-0963">Cytoplasm</keyword>
<dbReference type="GO" id="GO:0005876">
    <property type="term" value="C:spindle microtubule"/>
    <property type="evidence" value="ECO:0007669"/>
    <property type="project" value="InterPro"/>
</dbReference>
<keyword evidence="10" id="KW-0539">Nucleus</keyword>
<accession>A0A9P6JP04</accession>
<evidence type="ECO:0000256" key="3">
    <source>
        <dbReference type="ARBA" id="ARBA00004629"/>
    </source>
</evidence>
<dbReference type="EMBL" id="MU157856">
    <property type="protein sequence ID" value="KAF9527972.1"/>
    <property type="molecule type" value="Genomic_DNA"/>
</dbReference>
<comment type="caution">
    <text evidence="14">The sequence shown here is derived from an EMBL/GenBank/DDBJ whole genome shotgun (WGS) entry which is preliminary data.</text>
</comment>
<dbReference type="Proteomes" id="UP000807306">
    <property type="component" value="Unassembled WGS sequence"/>
</dbReference>
<comment type="similarity">
    <text evidence="4">Belongs to the DASH complex SPC19 family.</text>
</comment>
<evidence type="ECO:0000256" key="7">
    <source>
        <dbReference type="ARBA" id="ARBA00022490"/>
    </source>
</evidence>
<dbReference type="OrthoDB" id="3361333at2759"/>
<keyword evidence="9" id="KW-0206">Cytoskeleton</keyword>
<keyword evidence="11" id="KW-0137">Centromere</keyword>